<accession>A0A3N4GPH5</accession>
<dbReference type="PANTHER" id="PTHR23024:SF24">
    <property type="entry name" value="ALPHA_BETA HYDROLASE FOLD-3 DOMAIN-CONTAINING PROTEIN"/>
    <property type="match status" value="1"/>
</dbReference>
<dbReference type="InterPro" id="IPR050466">
    <property type="entry name" value="Carboxylest/Gibb_receptor"/>
</dbReference>
<dbReference type="OrthoDB" id="9815425at2"/>
<dbReference type="GO" id="GO:0016787">
    <property type="term" value="F:hydrolase activity"/>
    <property type="evidence" value="ECO:0007669"/>
    <property type="project" value="UniProtKB-KW"/>
</dbReference>
<dbReference type="Gene3D" id="3.40.50.1820">
    <property type="entry name" value="alpha/beta hydrolase"/>
    <property type="match status" value="1"/>
</dbReference>
<sequence>MIQIDVEKMRAEFQKGDAIRDQGLTEPDTVEKIRDLSYGPHGIDNTFDIYYPKGTKQALPTLIHIHGGGFFYGDKELYRFYTMFLASQGFTVVNFNYRLAPKHQYPAPLEDTNDLMHWIVDHAAEYYIDLNNLFLLGDSAGGQLTEQYAALTTNPDYVALFDFEIAPVQFNAVGLNCGAYFLGTEKPIEASFPYYFGETPSASVKKTFPVEDYITSAFPPAFVMTASHDFLNTEGLQMGQYLVSKSIETHFKVYSNQDASELGHVFHIDQKSAIAKACNLDQVQFFQAHLNK</sequence>
<keyword evidence="3" id="KW-1185">Reference proteome</keyword>
<dbReference type="EMBL" id="RKMG01000006">
    <property type="protein sequence ID" value="RPA60991.1"/>
    <property type="molecule type" value="Genomic_DNA"/>
</dbReference>
<gene>
    <name evidence="2" type="ORF">EF384_02970</name>
</gene>
<protein>
    <submittedName>
        <fullName evidence="2">Alpha/beta hydrolase</fullName>
    </submittedName>
</protein>
<evidence type="ECO:0000313" key="3">
    <source>
        <dbReference type="Proteomes" id="UP000273977"/>
    </source>
</evidence>
<dbReference type="Proteomes" id="UP000273977">
    <property type="component" value="Unassembled WGS sequence"/>
</dbReference>
<evidence type="ECO:0000259" key="1">
    <source>
        <dbReference type="Pfam" id="PF07859"/>
    </source>
</evidence>
<keyword evidence="2" id="KW-0378">Hydrolase</keyword>
<comment type="caution">
    <text evidence="2">The sequence shown here is derived from an EMBL/GenBank/DDBJ whole genome shotgun (WGS) entry which is preliminary data.</text>
</comment>
<dbReference type="PANTHER" id="PTHR23024">
    <property type="entry name" value="ARYLACETAMIDE DEACETYLASE"/>
    <property type="match status" value="1"/>
</dbReference>
<dbReference type="Pfam" id="PF07859">
    <property type="entry name" value="Abhydrolase_3"/>
    <property type="match status" value="1"/>
</dbReference>
<dbReference type="InterPro" id="IPR029058">
    <property type="entry name" value="AB_hydrolase_fold"/>
</dbReference>
<dbReference type="RefSeq" id="WP_123779505.1">
    <property type="nucleotide sequence ID" value="NZ_RKMG01000006.1"/>
</dbReference>
<reference evidence="2 3" key="1">
    <citation type="submission" date="2018-11" db="EMBL/GenBank/DDBJ databases">
        <title>Aerococcus sp. SJQ22, whole genome shotgun sequence.</title>
        <authorList>
            <person name="Sun L."/>
            <person name="Gao X."/>
            <person name="Chen W."/>
            <person name="Huang K."/>
        </authorList>
    </citation>
    <scope>NUCLEOTIDE SEQUENCE [LARGE SCALE GENOMIC DNA]</scope>
    <source>
        <strain evidence="2 3">SJQ22</strain>
    </source>
</reference>
<organism evidence="2 3">
    <name type="scientific">Aerococcus agrisoli</name>
    <dbReference type="NCBI Taxonomy" id="2487350"/>
    <lineage>
        <taxon>Bacteria</taxon>
        <taxon>Bacillati</taxon>
        <taxon>Bacillota</taxon>
        <taxon>Bacilli</taxon>
        <taxon>Lactobacillales</taxon>
        <taxon>Aerococcaceae</taxon>
        <taxon>Aerococcus</taxon>
    </lineage>
</organism>
<feature type="domain" description="Alpha/beta hydrolase fold-3" evidence="1">
    <location>
        <begin position="62"/>
        <end position="257"/>
    </location>
</feature>
<dbReference type="AlphaFoldDB" id="A0A3N4GPH5"/>
<dbReference type="SUPFAM" id="SSF53474">
    <property type="entry name" value="alpha/beta-Hydrolases"/>
    <property type="match status" value="1"/>
</dbReference>
<dbReference type="InterPro" id="IPR013094">
    <property type="entry name" value="AB_hydrolase_3"/>
</dbReference>
<name>A0A3N4GPH5_9LACT</name>
<proteinExistence type="predicted"/>
<evidence type="ECO:0000313" key="2">
    <source>
        <dbReference type="EMBL" id="RPA60991.1"/>
    </source>
</evidence>